<comment type="caution">
    <text evidence="7">The sequence shown here is derived from an EMBL/GenBank/DDBJ whole genome shotgun (WGS) entry which is preliminary data.</text>
</comment>
<evidence type="ECO:0000313" key="8">
    <source>
        <dbReference type="Proteomes" id="UP000228596"/>
    </source>
</evidence>
<dbReference type="Proteomes" id="UP000228596">
    <property type="component" value="Unassembled WGS sequence"/>
</dbReference>
<dbReference type="InterPro" id="IPR000630">
    <property type="entry name" value="Ribosomal_uS8"/>
</dbReference>
<dbReference type="GO" id="GO:0003735">
    <property type="term" value="F:structural constituent of ribosome"/>
    <property type="evidence" value="ECO:0007669"/>
    <property type="project" value="InterPro"/>
</dbReference>
<name>A0A2M6WXW2_9BACT</name>
<dbReference type="EMBL" id="PEZV01000004">
    <property type="protein sequence ID" value="PIT97597.1"/>
    <property type="molecule type" value="Genomic_DNA"/>
</dbReference>
<dbReference type="GO" id="GO:0005840">
    <property type="term" value="C:ribosome"/>
    <property type="evidence" value="ECO:0007669"/>
    <property type="project" value="UniProtKB-KW"/>
</dbReference>
<evidence type="ECO:0000313" key="7">
    <source>
        <dbReference type="EMBL" id="PIT97597.1"/>
    </source>
</evidence>
<dbReference type="GO" id="GO:0019843">
    <property type="term" value="F:rRNA binding"/>
    <property type="evidence" value="ECO:0007669"/>
    <property type="project" value="UniProtKB-UniRule"/>
</dbReference>
<reference evidence="8" key="1">
    <citation type="submission" date="2017-09" db="EMBL/GenBank/DDBJ databases">
        <title>Depth-based differentiation of microbial function through sediment-hosted aquifers and enrichment of novel symbionts in the deep terrestrial subsurface.</title>
        <authorList>
            <person name="Probst A.J."/>
            <person name="Ladd B."/>
            <person name="Jarett J.K."/>
            <person name="Geller-Mcgrath D.E."/>
            <person name="Sieber C.M.K."/>
            <person name="Emerson J.B."/>
            <person name="Anantharaman K."/>
            <person name="Thomas B.C."/>
            <person name="Malmstrom R."/>
            <person name="Stieglmeier M."/>
            <person name="Klingl A."/>
            <person name="Woyke T."/>
            <person name="Ryan C.M."/>
            <person name="Banfield J.F."/>
        </authorList>
    </citation>
    <scope>NUCLEOTIDE SEQUENCE [LARGE SCALE GENOMIC DNA]</scope>
</reference>
<dbReference type="PANTHER" id="PTHR11758">
    <property type="entry name" value="40S RIBOSOMAL PROTEIN S15A"/>
    <property type="match status" value="1"/>
</dbReference>
<organism evidence="7 8">
    <name type="scientific">Candidatus Berkelbacteria bacterium CG10_big_fil_rev_8_21_14_0_10_41_12</name>
    <dbReference type="NCBI Taxonomy" id="1974513"/>
    <lineage>
        <taxon>Bacteria</taxon>
        <taxon>Candidatus Berkelbacteria</taxon>
    </lineage>
</organism>
<keyword evidence="5" id="KW-0694">RNA-binding</keyword>
<dbReference type="HAMAP" id="MF_01302_B">
    <property type="entry name" value="Ribosomal_uS8_B"/>
    <property type="match status" value="1"/>
</dbReference>
<dbReference type="PROSITE" id="PS00053">
    <property type="entry name" value="RIBOSOMAL_S8"/>
    <property type="match status" value="1"/>
</dbReference>
<proteinExistence type="inferred from homology"/>
<dbReference type="GO" id="GO:0005737">
    <property type="term" value="C:cytoplasm"/>
    <property type="evidence" value="ECO:0007669"/>
    <property type="project" value="UniProtKB-ARBA"/>
</dbReference>
<evidence type="ECO:0000256" key="4">
    <source>
        <dbReference type="ARBA" id="ARBA00035258"/>
    </source>
</evidence>
<dbReference type="Pfam" id="PF00410">
    <property type="entry name" value="Ribosomal_S8"/>
    <property type="match status" value="1"/>
</dbReference>
<dbReference type="FunFam" id="3.30.1490.10:FF:000001">
    <property type="entry name" value="30S ribosomal protein S8"/>
    <property type="match status" value="1"/>
</dbReference>
<dbReference type="SUPFAM" id="SSF56047">
    <property type="entry name" value="Ribosomal protein S8"/>
    <property type="match status" value="1"/>
</dbReference>
<evidence type="ECO:0000256" key="6">
    <source>
        <dbReference type="RuleBase" id="RU003660"/>
    </source>
</evidence>
<comment type="function">
    <text evidence="5">One of the primary rRNA binding proteins, it binds directly to 16S rRNA central domain where it helps coordinate assembly of the platform of the 30S subunit.</text>
</comment>
<comment type="subunit">
    <text evidence="5">Part of the 30S ribosomal subunit. Contacts proteins S5 and S12.</text>
</comment>
<keyword evidence="3 5" id="KW-0687">Ribonucleoprotein</keyword>
<comment type="similarity">
    <text evidence="1 5 6">Belongs to the universal ribosomal protein uS8 family.</text>
</comment>
<evidence type="ECO:0000256" key="2">
    <source>
        <dbReference type="ARBA" id="ARBA00022980"/>
    </source>
</evidence>
<dbReference type="Gene3D" id="3.30.1490.10">
    <property type="match status" value="1"/>
</dbReference>
<sequence>MISDPIADLLVRIKNAKTINQKMIIVPYSKSKLSILSVLKKNGYVSGIKEDKENKNIEVSLDKAKPMVSIKRISKPGKRVYTKSSRIPCFFEETGIIVISTPIGILSGEEARKMGHGGELICEVR</sequence>
<protein>
    <recommendedName>
        <fullName evidence="4 5">Small ribosomal subunit protein uS8</fullName>
    </recommendedName>
</protein>
<keyword evidence="2 5" id="KW-0689">Ribosomal protein</keyword>
<evidence type="ECO:0000256" key="3">
    <source>
        <dbReference type="ARBA" id="ARBA00023274"/>
    </source>
</evidence>
<dbReference type="NCBIfam" id="NF001109">
    <property type="entry name" value="PRK00136.1"/>
    <property type="match status" value="1"/>
</dbReference>
<gene>
    <name evidence="5" type="primary">rpsH</name>
    <name evidence="7" type="ORF">COT77_00600</name>
</gene>
<dbReference type="GO" id="GO:0006412">
    <property type="term" value="P:translation"/>
    <property type="evidence" value="ECO:0007669"/>
    <property type="project" value="UniProtKB-UniRule"/>
</dbReference>
<evidence type="ECO:0000256" key="1">
    <source>
        <dbReference type="ARBA" id="ARBA00006471"/>
    </source>
</evidence>
<dbReference type="AlphaFoldDB" id="A0A2M6WXW2"/>
<dbReference type="Gene3D" id="3.30.1370.30">
    <property type="match status" value="1"/>
</dbReference>
<keyword evidence="5" id="KW-0699">rRNA-binding</keyword>
<dbReference type="InterPro" id="IPR047863">
    <property type="entry name" value="Ribosomal_uS8_CS"/>
</dbReference>
<dbReference type="InterPro" id="IPR035987">
    <property type="entry name" value="Ribosomal_uS8_sf"/>
</dbReference>
<dbReference type="GO" id="GO:1990904">
    <property type="term" value="C:ribonucleoprotein complex"/>
    <property type="evidence" value="ECO:0007669"/>
    <property type="project" value="UniProtKB-KW"/>
</dbReference>
<accession>A0A2M6WXW2</accession>
<evidence type="ECO:0000256" key="5">
    <source>
        <dbReference type="HAMAP-Rule" id="MF_01302"/>
    </source>
</evidence>